<dbReference type="InterPro" id="IPR042099">
    <property type="entry name" value="ANL_N_sf"/>
</dbReference>
<gene>
    <name evidence="3" type="primary">salU</name>
    <name evidence="3" type="ORF">BN12_30045</name>
</gene>
<evidence type="ECO:0000259" key="2">
    <source>
        <dbReference type="Pfam" id="PF13193"/>
    </source>
</evidence>
<comment type="caution">
    <text evidence="3">The sequence shown here is derived from an EMBL/GenBank/DDBJ whole genome shotgun (WGS) entry which is preliminary data.</text>
</comment>
<dbReference type="PROSITE" id="PS00455">
    <property type="entry name" value="AMP_BINDING"/>
    <property type="match status" value="1"/>
</dbReference>
<proteinExistence type="predicted"/>
<dbReference type="EMBL" id="CAJB01000223">
    <property type="protein sequence ID" value="CCH78519.1"/>
    <property type="molecule type" value="Genomic_DNA"/>
</dbReference>
<dbReference type="STRING" id="1194083.BN12_30045"/>
<dbReference type="Gene3D" id="3.30.300.30">
    <property type="match status" value="1"/>
</dbReference>
<dbReference type="InterPro" id="IPR020845">
    <property type="entry name" value="AMP-binding_CS"/>
</dbReference>
<keyword evidence="4" id="KW-1185">Reference proteome</keyword>
<dbReference type="GO" id="GO:0016878">
    <property type="term" value="F:acid-thiol ligase activity"/>
    <property type="evidence" value="ECO:0007669"/>
    <property type="project" value="UniProtKB-ARBA"/>
</dbReference>
<evidence type="ECO:0000313" key="4">
    <source>
        <dbReference type="Proteomes" id="UP000035721"/>
    </source>
</evidence>
<accession>A0A077M2R3</accession>
<dbReference type="Proteomes" id="UP000035721">
    <property type="component" value="Unassembled WGS sequence"/>
</dbReference>
<dbReference type="PANTHER" id="PTHR43767">
    <property type="entry name" value="LONG-CHAIN-FATTY-ACID--COA LIGASE"/>
    <property type="match status" value="1"/>
</dbReference>
<dbReference type="SUPFAM" id="SSF56801">
    <property type="entry name" value="Acetyl-CoA synthetase-like"/>
    <property type="match status" value="1"/>
</dbReference>
<evidence type="ECO:0000259" key="1">
    <source>
        <dbReference type="Pfam" id="PF00501"/>
    </source>
</evidence>
<dbReference type="Pfam" id="PF00501">
    <property type="entry name" value="AMP-binding"/>
    <property type="match status" value="1"/>
</dbReference>
<dbReference type="InterPro" id="IPR050237">
    <property type="entry name" value="ATP-dep_AMP-bd_enzyme"/>
</dbReference>
<dbReference type="Pfam" id="PF13193">
    <property type="entry name" value="AMP-binding_C"/>
    <property type="match status" value="1"/>
</dbReference>
<evidence type="ECO:0000313" key="3">
    <source>
        <dbReference type="EMBL" id="CCH78519.1"/>
    </source>
</evidence>
<feature type="domain" description="AMP-dependent synthetase/ligase" evidence="1">
    <location>
        <begin position="2"/>
        <end position="335"/>
    </location>
</feature>
<feature type="domain" description="AMP-binding enzyme C-terminal" evidence="2">
    <location>
        <begin position="385"/>
        <end position="460"/>
    </location>
</feature>
<protein>
    <submittedName>
        <fullName evidence="3">Acyl-CoA synthetase</fullName>
    </submittedName>
</protein>
<reference evidence="3 4" key="1">
    <citation type="journal article" date="2013" name="ISME J.">
        <title>A metabolic model for members of the genus Tetrasphaera involved in enhanced biological phosphorus removal.</title>
        <authorList>
            <person name="Kristiansen R."/>
            <person name="Nguyen H.T.T."/>
            <person name="Saunders A.M."/>
            <person name="Nielsen J.L."/>
            <person name="Wimmer R."/>
            <person name="Le V.Q."/>
            <person name="McIlroy S.J."/>
            <person name="Petrovski S."/>
            <person name="Seviour R.J."/>
            <person name="Calteau A."/>
            <person name="Nielsen K.L."/>
            <person name="Nielsen P.H."/>
        </authorList>
    </citation>
    <scope>NUCLEOTIDE SEQUENCE [LARGE SCALE GENOMIC DNA]</scope>
    <source>
        <strain evidence="3 4">T1-X7</strain>
    </source>
</reference>
<organism evidence="3 4">
    <name type="scientific">Nostocoides japonicum T1-X7</name>
    <dbReference type="NCBI Taxonomy" id="1194083"/>
    <lineage>
        <taxon>Bacteria</taxon>
        <taxon>Bacillati</taxon>
        <taxon>Actinomycetota</taxon>
        <taxon>Actinomycetes</taxon>
        <taxon>Micrococcales</taxon>
        <taxon>Intrasporangiaceae</taxon>
        <taxon>Nostocoides</taxon>
    </lineage>
</organism>
<sequence>MYLQNIPQFVVALLALWKLGATALILNPMYRRAELRRLVDDAGATGFVCRDADLEESLETLAGSSVRWTVTTSDRDYQTRNDPRVLPELTHPTASPANDLRALVSARLGQGPPGLELTGDDIALLTYTSGTTGPPKGAMNTHANLVAVTSTYAAWTGLESGDVVFAMAPLFHITGAVVNATVALLADATLALAGRFHPEVALETFVEQGVTTTIGSITAYNAMAAVPWVGADHFASVKVLCSGGAPIPPATVERFEERFGHYIHNAYGMTETSSAVIVVPIASRAPVESASGTLAIGMPLPGLTARVVAPDGTPRPPLQQGELELTGPQVVPGYWRRPEDTATTMPGGRLRTGDVAIIDAEGWVYLVDRLKDQINVSGYKVWPREVEDALYEHPDVREVAVVGEPDEYRGESVAAYVSLRAGAVATPESLVAHARKRLAAYKVPRRLEIIDELPKAQTGKIRRNVLRDRGAKP</sequence>
<dbReference type="PANTHER" id="PTHR43767:SF1">
    <property type="entry name" value="NONRIBOSOMAL PEPTIDE SYNTHASE PES1 (EUROFUNG)-RELATED"/>
    <property type="match status" value="1"/>
</dbReference>
<name>A0A077M2R3_9MICO</name>
<dbReference type="InterPro" id="IPR000873">
    <property type="entry name" value="AMP-dep_synth/lig_dom"/>
</dbReference>
<dbReference type="AlphaFoldDB" id="A0A077M2R3"/>
<dbReference type="InterPro" id="IPR045851">
    <property type="entry name" value="AMP-bd_C_sf"/>
</dbReference>
<dbReference type="Gene3D" id="3.40.50.12780">
    <property type="entry name" value="N-terminal domain of ligase-like"/>
    <property type="match status" value="1"/>
</dbReference>
<dbReference type="InterPro" id="IPR025110">
    <property type="entry name" value="AMP-bd_C"/>
</dbReference>